<name>A0ABN3LZZ2_9ACTN</name>
<comment type="caution">
    <text evidence="2">The sequence shown here is derived from an EMBL/GenBank/DDBJ whole genome shotgun (WGS) entry which is preliminary data.</text>
</comment>
<dbReference type="SUPFAM" id="SSF56645">
    <property type="entry name" value="Acyl-CoA dehydrogenase NM domain-like"/>
    <property type="match status" value="1"/>
</dbReference>
<dbReference type="PANTHER" id="PTHR43884:SF12">
    <property type="entry name" value="ISOVALERYL-COA DEHYDROGENASE, MITOCHONDRIAL-RELATED"/>
    <property type="match status" value="1"/>
</dbReference>
<accession>A0ABN3LZZ2</accession>
<dbReference type="Proteomes" id="UP001501721">
    <property type="component" value="Unassembled WGS sequence"/>
</dbReference>
<dbReference type="InterPro" id="IPR009100">
    <property type="entry name" value="AcylCoA_DH/oxidase_NM_dom_sf"/>
</dbReference>
<proteinExistence type="predicted"/>
<dbReference type="PANTHER" id="PTHR43884">
    <property type="entry name" value="ACYL-COA DEHYDROGENASE"/>
    <property type="match status" value="1"/>
</dbReference>
<feature type="region of interest" description="Disordered" evidence="1">
    <location>
        <begin position="1"/>
        <end position="30"/>
    </location>
</feature>
<gene>
    <name evidence="2" type="ORF">GCM10010422_44670</name>
</gene>
<protein>
    <submittedName>
        <fullName evidence="2">Acyl-CoA dehydrogenase</fullName>
    </submittedName>
</protein>
<dbReference type="Gene3D" id="1.10.540.10">
    <property type="entry name" value="Acyl-CoA dehydrogenase/oxidase, N-terminal domain"/>
    <property type="match status" value="1"/>
</dbReference>
<evidence type="ECO:0000313" key="3">
    <source>
        <dbReference type="Proteomes" id="UP001501721"/>
    </source>
</evidence>
<dbReference type="InterPro" id="IPR036250">
    <property type="entry name" value="AcylCo_DH-like_C"/>
</dbReference>
<dbReference type="InterPro" id="IPR046373">
    <property type="entry name" value="Acyl-CoA_Oxase/DH_mid-dom_sf"/>
</dbReference>
<dbReference type="EMBL" id="BAAATL010000021">
    <property type="protein sequence ID" value="GAA2492781.1"/>
    <property type="molecule type" value="Genomic_DNA"/>
</dbReference>
<organism evidence="2 3">
    <name type="scientific">Streptomyces graminearus</name>
    <dbReference type="NCBI Taxonomy" id="284030"/>
    <lineage>
        <taxon>Bacteria</taxon>
        <taxon>Bacillati</taxon>
        <taxon>Actinomycetota</taxon>
        <taxon>Actinomycetes</taxon>
        <taxon>Kitasatosporales</taxon>
        <taxon>Streptomycetaceae</taxon>
        <taxon>Streptomyces</taxon>
    </lineage>
</organism>
<dbReference type="SUPFAM" id="SSF47203">
    <property type="entry name" value="Acyl-CoA dehydrogenase C-terminal domain-like"/>
    <property type="match status" value="1"/>
</dbReference>
<evidence type="ECO:0000256" key="1">
    <source>
        <dbReference type="SAM" id="MobiDB-lite"/>
    </source>
</evidence>
<reference evidence="2 3" key="1">
    <citation type="journal article" date="2019" name="Int. J. Syst. Evol. Microbiol.">
        <title>The Global Catalogue of Microorganisms (GCM) 10K type strain sequencing project: providing services to taxonomists for standard genome sequencing and annotation.</title>
        <authorList>
            <consortium name="The Broad Institute Genomics Platform"/>
            <consortium name="The Broad Institute Genome Sequencing Center for Infectious Disease"/>
            <person name="Wu L."/>
            <person name="Ma J."/>
        </authorList>
    </citation>
    <scope>NUCLEOTIDE SEQUENCE [LARGE SCALE GENOMIC DNA]</scope>
    <source>
        <strain evidence="2 3">JCM 6923</strain>
    </source>
</reference>
<dbReference type="CDD" id="cd00567">
    <property type="entry name" value="ACAD"/>
    <property type="match status" value="1"/>
</dbReference>
<sequence length="598" mass="62709">MVSTAPTVADGASPPGVGSGPLRATPVSAEPGRVRAARVESALGDPADPANPYGYAALLAADRLAERFHGGEELLDSLGMPAEFVPVGLGGRLDSYEDLVAVMRPVFRRDVGLAMGYGMMSWMAASDVWLAGTEEQRAWLARLLLDGQKAAIAQHETAHSNDYVRSGVTARRTADGLLLNGVKPLINNLERARALVLFCRTGETAGSRSHSALLLRPDALPAPGAALLPRRVAVGLRGCRFAGIEFDGCPVPASALLGPEGTGVATALRSFQLSRTVIASCAVAAVDTVLRTAVMFEQSRSLPARAGHTADAVRASAATTGAFVNLLLYDSLAVFALRALHLLPEQTSVYSAALKYLLPKVLIETMYDLSTVLGSGIYTREGSLGIFQKHIRDVPVLSLGHAGTAACQATVIPQLPRLARTSWQAAQPPPDALFRPGTPVPPATAARLSLASGHEALTACLPLAADDITGTGPAERALAGYARALAAELAELRARVRGLERDARSGVRPAAGFALVDRYALLLAGAAVLGVWRQAGRAGDPFLAEASWAAAALHRLARRLGLKVADPPPQCAARIRHEVQLRYGAQLSYDLYTTPVSG</sequence>
<keyword evidence="3" id="KW-1185">Reference proteome</keyword>
<dbReference type="Gene3D" id="1.20.140.10">
    <property type="entry name" value="Butyryl-CoA Dehydrogenase, subunit A, domain 3"/>
    <property type="match status" value="1"/>
</dbReference>
<dbReference type="Gene3D" id="2.40.110.10">
    <property type="entry name" value="Butyryl-CoA Dehydrogenase, subunit A, domain 2"/>
    <property type="match status" value="1"/>
</dbReference>
<evidence type="ECO:0000313" key="2">
    <source>
        <dbReference type="EMBL" id="GAA2492781.1"/>
    </source>
</evidence>
<dbReference type="InterPro" id="IPR037069">
    <property type="entry name" value="AcylCoA_DH/ox_N_sf"/>
</dbReference>